<evidence type="ECO:0000313" key="5">
    <source>
        <dbReference type="Proteomes" id="UP000243459"/>
    </source>
</evidence>
<evidence type="ECO:0000259" key="3">
    <source>
        <dbReference type="Pfam" id="PF17766"/>
    </source>
</evidence>
<keyword evidence="5" id="KW-1185">Reference proteome</keyword>
<dbReference type="GO" id="GO:0004252">
    <property type="term" value="F:serine-type endopeptidase activity"/>
    <property type="evidence" value="ECO:0007669"/>
    <property type="project" value="InterPro"/>
</dbReference>
<dbReference type="GO" id="GO:0006508">
    <property type="term" value="P:proteolysis"/>
    <property type="evidence" value="ECO:0007669"/>
    <property type="project" value="InterPro"/>
</dbReference>
<reference evidence="5" key="1">
    <citation type="journal article" date="2017" name="Nat. Commun.">
        <title>The asparagus genome sheds light on the origin and evolution of a young Y chromosome.</title>
        <authorList>
            <person name="Harkess A."/>
            <person name="Zhou J."/>
            <person name="Xu C."/>
            <person name="Bowers J.E."/>
            <person name="Van der Hulst R."/>
            <person name="Ayyampalayam S."/>
            <person name="Mercati F."/>
            <person name="Riccardi P."/>
            <person name="McKain M.R."/>
            <person name="Kakrana A."/>
            <person name="Tang H."/>
            <person name="Ray J."/>
            <person name="Groenendijk J."/>
            <person name="Arikit S."/>
            <person name="Mathioni S.M."/>
            <person name="Nakano M."/>
            <person name="Shan H."/>
            <person name="Telgmann-Rauber A."/>
            <person name="Kanno A."/>
            <person name="Yue Z."/>
            <person name="Chen H."/>
            <person name="Li W."/>
            <person name="Chen Y."/>
            <person name="Xu X."/>
            <person name="Zhang Y."/>
            <person name="Luo S."/>
            <person name="Chen H."/>
            <person name="Gao J."/>
            <person name="Mao Z."/>
            <person name="Pires J.C."/>
            <person name="Luo M."/>
            <person name="Kudrna D."/>
            <person name="Wing R.A."/>
            <person name="Meyers B.C."/>
            <person name="Yi K."/>
            <person name="Kong H."/>
            <person name="Lavrijsen P."/>
            <person name="Sunseri F."/>
            <person name="Falavigna A."/>
            <person name="Ye Y."/>
            <person name="Leebens-Mack J.H."/>
            <person name="Chen G."/>
        </authorList>
    </citation>
    <scope>NUCLEOTIDE SEQUENCE [LARGE SCALE GENOMIC DNA]</scope>
    <source>
        <strain evidence="5">cv. DH0086</strain>
    </source>
</reference>
<sequence>MSRCPHLSGLAALLKGSGTPALAVALRRSRSVASIHTRVIRHLRRRQRSLSNLQTRCKPATPFDYGAGHVDPPKALDPGLVYDLTATDYLDFLCALNYTSVQIGAMAKGSNFTCSSRGAHSVSDLNYPSFSVPFATASGMGGDGTTSTITHTRTLTNVGPAGTYKAKVSTSADGDKVKIVVNPTELSFSKEGEKKSYTVSFTSPSMPSGSSGFGRLEWDDGKHVVASPIAFTWT</sequence>
<accession>A0A5P1EFQ5</accession>
<dbReference type="InterPro" id="IPR041469">
    <property type="entry name" value="Subtilisin-like_FN3"/>
</dbReference>
<evidence type="ECO:0000313" key="4">
    <source>
        <dbReference type="EMBL" id="ONK64728.1"/>
    </source>
</evidence>
<dbReference type="InterPro" id="IPR036852">
    <property type="entry name" value="Peptidase_S8/S53_dom_sf"/>
</dbReference>
<dbReference type="EMBL" id="CM007387">
    <property type="protein sequence ID" value="ONK64728.1"/>
    <property type="molecule type" value="Genomic_DNA"/>
</dbReference>
<dbReference type="InterPro" id="IPR045051">
    <property type="entry name" value="SBT"/>
</dbReference>
<dbReference type="OMA" id="AFTWITT"/>
<dbReference type="Gene3D" id="3.40.50.200">
    <property type="entry name" value="Peptidase S8/S53 domain"/>
    <property type="match status" value="1"/>
</dbReference>
<feature type="domain" description="Subtilisin-like protease fibronectin type-III" evidence="3">
    <location>
        <begin position="124"/>
        <end position="230"/>
    </location>
</feature>
<dbReference type="Pfam" id="PF17766">
    <property type="entry name" value="fn3_6"/>
    <property type="match status" value="1"/>
</dbReference>
<protein>
    <recommendedName>
        <fullName evidence="3">Subtilisin-like protease fibronectin type-III domain-containing protein</fullName>
    </recommendedName>
</protein>
<keyword evidence="2" id="KW-0732">Signal</keyword>
<evidence type="ECO:0000256" key="1">
    <source>
        <dbReference type="ARBA" id="ARBA00011073"/>
    </source>
</evidence>
<name>A0A5P1EFQ5_ASPOF</name>
<dbReference type="AlphaFoldDB" id="A0A5P1EFQ5"/>
<dbReference type="Proteomes" id="UP000243459">
    <property type="component" value="Chromosome 7"/>
</dbReference>
<proteinExistence type="inferred from homology"/>
<dbReference type="Gramene" id="ONK64728">
    <property type="protein sequence ID" value="ONK64728"/>
    <property type="gene ID" value="A4U43_C07F29260"/>
</dbReference>
<organism evidence="4 5">
    <name type="scientific">Asparagus officinalis</name>
    <name type="common">Garden asparagus</name>
    <dbReference type="NCBI Taxonomy" id="4686"/>
    <lineage>
        <taxon>Eukaryota</taxon>
        <taxon>Viridiplantae</taxon>
        <taxon>Streptophyta</taxon>
        <taxon>Embryophyta</taxon>
        <taxon>Tracheophyta</taxon>
        <taxon>Spermatophyta</taxon>
        <taxon>Magnoliopsida</taxon>
        <taxon>Liliopsida</taxon>
        <taxon>Asparagales</taxon>
        <taxon>Asparagaceae</taxon>
        <taxon>Asparagoideae</taxon>
        <taxon>Asparagus</taxon>
    </lineage>
</organism>
<comment type="similarity">
    <text evidence="1">Belongs to the peptidase S8 family.</text>
</comment>
<dbReference type="PANTHER" id="PTHR10795">
    <property type="entry name" value="PROPROTEIN CONVERTASE SUBTILISIN/KEXIN"/>
    <property type="match status" value="1"/>
</dbReference>
<evidence type="ECO:0000256" key="2">
    <source>
        <dbReference type="ARBA" id="ARBA00022729"/>
    </source>
</evidence>
<gene>
    <name evidence="4" type="ORF">A4U43_C07F29260</name>
</gene>
<dbReference type="Gene3D" id="2.60.40.2310">
    <property type="match status" value="1"/>
</dbReference>